<keyword evidence="2 5" id="KW-0378">Hydrolase</keyword>
<dbReference type="OrthoDB" id="9806180at2"/>
<protein>
    <submittedName>
        <fullName evidence="5">Carboxylesterase NlhH</fullName>
        <ecNumber evidence="5">3.1.1.1</ecNumber>
    </submittedName>
</protein>
<gene>
    <name evidence="5" type="primary">nlhH_1</name>
    <name evidence="5" type="ORF">RUM8411_00787</name>
</gene>
<evidence type="ECO:0000256" key="3">
    <source>
        <dbReference type="PROSITE-ProRule" id="PRU10038"/>
    </source>
</evidence>
<dbReference type="InterPro" id="IPR029058">
    <property type="entry name" value="AB_hydrolase_fold"/>
</dbReference>
<feature type="domain" description="Alpha/beta hydrolase fold-3" evidence="4">
    <location>
        <begin position="77"/>
        <end position="276"/>
    </location>
</feature>
<reference evidence="6" key="1">
    <citation type="submission" date="2017-03" db="EMBL/GenBank/DDBJ databases">
        <authorList>
            <person name="Rodrigo-Torres L."/>
            <person name="Arahal R.D."/>
            <person name="Lucena T."/>
        </authorList>
    </citation>
    <scope>NUCLEOTIDE SEQUENCE [LARGE SCALE GENOMIC DNA]</scope>
    <source>
        <strain evidence="6">CECT 8411</strain>
    </source>
</reference>
<evidence type="ECO:0000259" key="4">
    <source>
        <dbReference type="Pfam" id="PF07859"/>
    </source>
</evidence>
<dbReference type="GO" id="GO:0106435">
    <property type="term" value="F:carboxylesterase activity"/>
    <property type="evidence" value="ECO:0007669"/>
    <property type="project" value="UniProtKB-EC"/>
</dbReference>
<dbReference type="InterPro" id="IPR050300">
    <property type="entry name" value="GDXG_lipolytic_enzyme"/>
</dbReference>
<dbReference type="InterPro" id="IPR033140">
    <property type="entry name" value="Lipase_GDXG_put_SER_AS"/>
</dbReference>
<evidence type="ECO:0000256" key="1">
    <source>
        <dbReference type="ARBA" id="ARBA00010515"/>
    </source>
</evidence>
<feature type="active site" evidence="3">
    <location>
        <position position="149"/>
    </location>
</feature>
<dbReference type="EC" id="3.1.1.1" evidence="5"/>
<dbReference type="PANTHER" id="PTHR48081">
    <property type="entry name" value="AB HYDROLASE SUPERFAMILY PROTEIN C4A8.06C"/>
    <property type="match status" value="1"/>
</dbReference>
<keyword evidence="6" id="KW-1185">Reference proteome</keyword>
<organism evidence="5 6">
    <name type="scientific">Ruegeria meonggei</name>
    <dbReference type="NCBI Taxonomy" id="1446476"/>
    <lineage>
        <taxon>Bacteria</taxon>
        <taxon>Pseudomonadati</taxon>
        <taxon>Pseudomonadota</taxon>
        <taxon>Alphaproteobacteria</taxon>
        <taxon>Rhodobacterales</taxon>
        <taxon>Roseobacteraceae</taxon>
        <taxon>Ruegeria</taxon>
    </lineage>
</organism>
<dbReference type="RefSeq" id="WP_085821319.1">
    <property type="nucleotide sequence ID" value="NZ_FWFP01000002.1"/>
</dbReference>
<dbReference type="Gene3D" id="3.40.50.1820">
    <property type="entry name" value="alpha/beta hydrolase"/>
    <property type="match status" value="1"/>
</dbReference>
<dbReference type="EMBL" id="FWFP01000002">
    <property type="protein sequence ID" value="SLN21486.1"/>
    <property type="molecule type" value="Genomic_DNA"/>
</dbReference>
<name>A0A1X6YHH2_9RHOB</name>
<dbReference type="PANTHER" id="PTHR48081:SF8">
    <property type="entry name" value="ALPHA_BETA HYDROLASE FOLD-3 DOMAIN-CONTAINING PROTEIN-RELATED"/>
    <property type="match status" value="1"/>
</dbReference>
<dbReference type="AlphaFoldDB" id="A0A1X6YHH2"/>
<evidence type="ECO:0000313" key="5">
    <source>
        <dbReference type="EMBL" id="SLN21486.1"/>
    </source>
</evidence>
<evidence type="ECO:0000256" key="2">
    <source>
        <dbReference type="ARBA" id="ARBA00022801"/>
    </source>
</evidence>
<dbReference type="PROSITE" id="PS01174">
    <property type="entry name" value="LIPASE_GDXG_SER"/>
    <property type="match status" value="1"/>
</dbReference>
<accession>A0A1X6YHH2</accession>
<proteinExistence type="inferred from homology"/>
<dbReference type="Pfam" id="PF07859">
    <property type="entry name" value="Abhydrolase_3"/>
    <property type="match status" value="1"/>
</dbReference>
<evidence type="ECO:0000313" key="6">
    <source>
        <dbReference type="Proteomes" id="UP000193778"/>
    </source>
</evidence>
<sequence>MDYERLIDEETWAFIRRTAESYPEDAVDLSIEDQRRVYDAMCRDFRQPRPMAVDTQDRSANGVPVRVYTAGDPTRTVVYFHGGGFVVGGLDSHDDVCAELCAQTGYRVVAVDYRLCPDHLHPAQFQDSWTATNWVIGEFADPLVLAGDSAGGNLAAAVAQHGRGRLENVLGQVLIYPGLGGDASKGSYVEHAHAPLLTREEILFYEKVRCGGETPQDDPTFAPLHDTDFSELPPTVVVTADCDPLRDDGAIYWEQITAAGGQAHWINEPGLVHGYLRARTSVKRAADSFERISVAVEALGQSIWPYD</sequence>
<comment type="similarity">
    <text evidence="1">Belongs to the 'GDXG' lipolytic enzyme family.</text>
</comment>
<dbReference type="SUPFAM" id="SSF53474">
    <property type="entry name" value="alpha/beta-Hydrolases"/>
    <property type="match status" value="1"/>
</dbReference>
<dbReference type="InterPro" id="IPR013094">
    <property type="entry name" value="AB_hydrolase_3"/>
</dbReference>
<dbReference type="Proteomes" id="UP000193778">
    <property type="component" value="Unassembled WGS sequence"/>
</dbReference>